<dbReference type="AlphaFoldDB" id="A0A1M6KZF7"/>
<sequence>MTGGFVTSQAKMQLHGGQKLQEKLRPEAAINKHNLSFSNVL</sequence>
<organism evidence="2 3">
    <name type="scientific">Hespellia stercorisuis DSM 15480</name>
    <dbReference type="NCBI Taxonomy" id="1121950"/>
    <lineage>
        <taxon>Bacteria</taxon>
        <taxon>Bacillati</taxon>
        <taxon>Bacillota</taxon>
        <taxon>Clostridia</taxon>
        <taxon>Lachnospirales</taxon>
        <taxon>Lachnospiraceae</taxon>
        <taxon>Hespellia</taxon>
    </lineage>
</organism>
<name>A0A1M6KZF7_9FIRM</name>
<evidence type="ECO:0000256" key="1">
    <source>
        <dbReference type="SAM" id="MobiDB-lite"/>
    </source>
</evidence>
<reference evidence="2 3" key="1">
    <citation type="submission" date="2016-11" db="EMBL/GenBank/DDBJ databases">
        <authorList>
            <person name="Jaros S."/>
            <person name="Januszkiewicz K."/>
            <person name="Wedrychowicz H."/>
        </authorList>
    </citation>
    <scope>NUCLEOTIDE SEQUENCE [LARGE SCALE GENOMIC DNA]</scope>
    <source>
        <strain evidence="2 3">DSM 15480</strain>
    </source>
</reference>
<evidence type="ECO:0000313" key="3">
    <source>
        <dbReference type="Proteomes" id="UP000184301"/>
    </source>
</evidence>
<proteinExistence type="predicted"/>
<accession>A0A1M6KZF7</accession>
<gene>
    <name evidence="2" type="ORF">SAMN02745243_01038</name>
</gene>
<feature type="compositionally biased region" description="Polar residues" evidence="1">
    <location>
        <begin position="1"/>
        <end position="11"/>
    </location>
</feature>
<dbReference type="Proteomes" id="UP000184301">
    <property type="component" value="Unassembled WGS sequence"/>
</dbReference>
<dbReference type="STRING" id="1121950.SAMN02745243_01038"/>
<keyword evidence="3" id="KW-1185">Reference proteome</keyword>
<evidence type="ECO:0000313" key="2">
    <source>
        <dbReference type="EMBL" id="SHJ64252.1"/>
    </source>
</evidence>
<protein>
    <submittedName>
        <fullName evidence="2">Uncharacterized protein</fullName>
    </submittedName>
</protein>
<dbReference type="EMBL" id="FQZY01000013">
    <property type="protein sequence ID" value="SHJ64252.1"/>
    <property type="molecule type" value="Genomic_DNA"/>
</dbReference>
<feature type="region of interest" description="Disordered" evidence="1">
    <location>
        <begin position="1"/>
        <end position="25"/>
    </location>
</feature>